<proteinExistence type="predicted"/>
<evidence type="ECO:0000313" key="3">
    <source>
        <dbReference type="Proteomes" id="UP000886520"/>
    </source>
</evidence>
<dbReference type="Proteomes" id="UP000886520">
    <property type="component" value="Chromosome 22"/>
</dbReference>
<evidence type="ECO:0000256" key="1">
    <source>
        <dbReference type="SAM" id="MobiDB-lite"/>
    </source>
</evidence>
<reference evidence="2" key="1">
    <citation type="submission" date="2021-01" db="EMBL/GenBank/DDBJ databases">
        <title>Adiantum capillus-veneris genome.</title>
        <authorList>
            <person name="Fang Y."/>
            <person name="Liao Q."/>
        </authorList>
    </citation>
    <scope>NUCLEOTIDE SEQUENCE</scope>
    <source>
        <strain evidence="2">H3</strain>
        <tissue evidence="2">Leaf</tissue>
    </source>
</reference>
<dbReference type="AlphaFoldDB" id="A0A9D4U8U1"/>
<comment type="caution">
    <text evidence="2">The sequence shown here is derived from an EMBL/GenBank/DDBJ whole genome shotgun (WGS) entry which is preliminary data.</text>
</comment>
<protein>
    <submittedName>
        <fullName evidence="2">Uncharacterized protein</fullName>
    </submittedName>
</protein>
<feature type="region of interest" description="Disordered" evidence="1">
    <location>
        <begin position="91"/>
        <end position="121"/>
    </location>
</feature>
<sequence>MLIPNEALTLHSPLSLRRDLELPVKKYFKIQPWTLRQNLLLMQILQDLGMAFPFSASDSFFWKNNAQQHGEHIYVGNPYIASPIEQIPSNGAHFFHSPPRDPSPEGKTISDPNVEKTQSSEADKVDDALVIDKKDLEICFEKLNDKVLIALCHRPRPPLHALKNWISTHSVSKNVSPYHVKYLRAMLVTSSFL</sequence>
<name>A0A9D4U8U1_ADICA</name>
<dbReference type="EMBL" id="JABFUD020000022">
    <property type="protein sequence ID" value="KAI5062476.1"/>
    <property type="molecule type" value="Genomic_DNA"/>
</dbReference>
<evidence type="ECO:0000313" key="2">
    <source>
        <dbReference type="EMBL" id="KAI5062476.1"/>
    </source>
</evidence>
<accession>A0A9D4U8U1</accession>
<organism evidence="2 3">
    <name type="scientific">Adiantum capillus-veneris</name>
    <name type="common">Maidenhair fern</name>
    <dbReference type="NCBI Taxonomy" id="13818"/>
    <lineage>
        <taxon>Eukaryota</taxon>
        <taxon>Viridiplantae</taxon>
        <taxon>Streptophyta</taxon>
        <taxon>Embryophyta</taxon>
        <taxon>Tracheophyta</taxon>
        <taxon>Polypodiopsida</taxon>
        <taxon>Polypodiidae</taxon>
        <taxon>Polypodiales</taxon>
        <taxon>Pteridineae</taxon>
        <taxon>Pteridaceae</taxon>
        <taxon>Vittarioideae</taxon>
        <taxon>Adiantum</taxon>
    </lineage>
</organism>
<gene>
    <name evidence="2" type="ORF">GOP47_0023015</name>
</gene>
<keyword evidence="3" id="KW-1185">Reference proteome</keyword>